<dbReference type="PROSITE" id="PS50850">
    <property type="entry name" value="MFS"/>
    <property type="match status" value="1"/>
</dbReference>
<dbReference type="PANTHER" id="PTHR23502:SF29">
    <property type="entry name" value="TRANSPORTER, PUTATIVE (AFU_ORTHOLOGUE AFUA_6G06680)-RELATED"/>
    <property type="match status" value="1"/>
</dbReference>
<feature type="transmembrane region" description="Helical" evidence="6">
    <location>
        <begin position="190"/>
        <end position="213"/>
    </location>
</feature>
<keyword evidence="5" id="KW-0325">Glycoprotein</keyword>
<keyword evidence="4 6" id="KW-0472">Membrane</keyword>
<reference evidence="8" key="1">
    <citation type="submission" date="2020-03" db="EMBL/GenBank/DDBJ databases">
        <title>Draft Genome Sequence of Cylindrodendrum hubeiense.</title>
        <authorList>
            <person name="Buettner E."/>
            <person name="Kellner H."/>
        </authorList>
    </citation>
    <scope>NUCLEOTIDE SEQUENCE</scope>
    <source>
        <strain evidence="8">IHI 201604</strain>
    </source>
</reference>
<evidence type="ECO:0000256" key="4">
    <source>
        <dbReference type="ARBA" id="ARBA00023136"/>
    </source>
</evidence>
<name>A0A9P5GZT6_9HYPO</name>
<dbReference type="PANTHER" id="PTHR23502">
    <property type="entry name" value="MAJOR FACILITATOR SUPERFAMILY"/>
    <property type="match status" value="1"/>
</dbReference>
<comment type="caution">
    <text evidence="8">The sequence shown here is derived from an EMBL/GenBank/DDBJ whole genome shotgun (WGS) entry which is preliminary data.</text>
</comment>
<feature type="transmembrane region" description="Helical" evidence="6">
    <location>
        <begin position="164"/>
        <end position="183"/>
    </location>
</feature>
<dbReference type="AlphaFoldDB" id="A0A9P5GZT6"/>
<evidence type="ECO:0000256" key="2">
    <source>
        <dbReference type="ARBA" id="ARBA00022692"/>
    </source>
</evidence>
<dbReference type="InterPro" id="IPR020846">
    <property type="entry name" value="MFS_dom"/>
</dbReference>
<feature type="domain" description="Major facilitator superfamily (MFS) profile" evidence="7">
    <location>
        <begin position="64"/>
        <end position="503"/>
    </location>
</feature>
<evidence type="ECO:0000259" key="7">
    <source>
        <dbReference type="PROSITE" id="PS50850"/>
    </source>
</evidence>
<feature type="transmembrane region" description="Helical" evidence="6">
    <location>
        <begin position="320"/>
        <end position="353"/>
    </location>
</feature>
<feature type="transmembrane region" description="Helical" evidence="6">
    <location>
        <begin position="63"/>
        <end position="91"/>
    </location>
</feature>
<keyword evidence="3 6" id="KW-1133">Transmembrane helix</keyword>
<gene>
    <name evidence="8" type="ORF">G7Z17_g9780</name>
</gene>
<dbReference type="GO" id="GO:0022857">
    <property type="term" value="F:transmembrane transporter activity"/>
    <property type="evidence" value="ECO:0007669"/>
    <property type="project" value="InterPro"/>
</dbReference>
<dbReference type="SUPFAM" id="SSF103473">
    <property type="entry name" value="MFS general substrate transporter"/>
    <property type="match status" value="1"/>
</dbReference>
<dbReference type="EMBL" id="JAANBB010000293">
    <property type="protein sequence ID" value="KAF7544648.1"/>
    <property type="molecule type" value="Genomic_DNA"/>
</dbReference>
<feature type="transmembrane region" description="Helical" evidence="6">
    <location>
        <begin position="373"/>
        <end position="394"/>
    </location>
</feature>
<evidence type="ECO:0000313" key="9">
    <source>
        <dbReference type="Proteomes" id="UP000722485"/>
    </source>
</evidence>
<protein>
    <recommendedName>
        <fullName evidence="7">Major facilitator superfamily (MFS) profile domain-containing protein</fullName>
    </recommendedName>
</protein>
<dbReference type="OrthoDB" id="2585655at2759"/>
<feature type="transmembrane region" description="Helical" evidence="6">
    <location>
        <begin position="131"/>
        <end position="152"/>
    </location>
</feature>
<feature type="transmembrane region" description="Helical" evidence="6">
    <location>
        <begin position="440"/>
        <end position="461"/>
    </location>
</feature>
<dbReference type="GO" id="GO:0005886">
    <property type="term" value="C:plasma membrane"/>
    <property type="evidence" value="ECO:0007669"/>
    <property type="project" value="TreeGrafter"/>
</dbReference>
<keyword evidence="9" id="KW-1185">Reference proteome</keyword>
<sequence>MAFGVLELPNGSVFVPGTSRLEDNTTTAQLKKAGGSDSDTVLVPQPSNDSNDPLNWPIWQRDLILLLLCYCTNICVGGVGPLVSTIALPILQEFHVDFQDVSLLSGYQLAVVAAVAPIVSALSHKYGKRPVYLVSAVLLLSGSVVCTFASSYDILLGGRLLQGFGTAAFESVTFSAVGDLYFVHQRGLRMALFVSSAVGMVLLPSLIAGVVAVSLSWRWSFGILSIFTGIATIGVFFFGWETSYVRREFSNSGTSLQGSVEGAEPSPGVVDSQEKTEIRQVENASSSSDAAQRMSFLKRMKPCSGVYSEEPLYKMVLQPFYLIANPVVCWAVLINGFAQLWNVVVSLVLAQIFSPPPYSMDSAQLGYLNTGPILGGIIACLACAVVSDRLALMISRKNNGIFEPEFRLLLVLVAPVFSSLGFFLFGYLAEEGKSPVLISFVWGLAFVSTQVIGTATGSYLVDAYRDVDVHIFVLSMSVKNFFFFGFSSSFIAQLTENFKSQPQ</sequence>
<organism evidence="8 9">
    <name type="scientific">Cylindrodendrum hubeiense</name>
    <dbReference type="NCBI Taxonomy" id="595255"/>
    <lineage>
        <taxon>Eukaryota</taxon>
        <taxon>Fungi</taxon>
        <taxon>Dikarya</taxon>
        <taxon>Ascomycota</taxon>
        <taxon>Pezizomycotina</taxon>
        <taxon>Sordariomycetes</taxon>
        <taxon>Hypocreomycetidae</taxon>
        <taxon>Hypocreales</taxon>
        <taxon>Nectriaceae</taxon>
        <taxon>Cylindrodendrum</taxon>
    </lineage>
</organism>
<evidence type="ECO:0000313" key="8">
    <source>
        <dbReference type="EMBL" id="KAF7544648.1"/>
    </source>
</evidence>
<comment type="subcellular location">
    <subcellularLocation>
        <location evidence="1">Membrane</location>
        <topology evidence="1">Multi-pass membrane protein</topology>
    </subcellularLocation>
</comment>
<evidence type="ECO:0000256" key="6">
    <source>
        <dbReference type="SAM" id="Phobius"/>
    </source>
</evidence>
<dbReference type="InterPro" id="IPR036259">
    <property type="entry name" value="MFS_trans_sf"/>
</dbReference>
<evidence type="ECO:0000256" key="5">
    <source>
        <dbReference type="ARBA" id="ARBA00023180"/>
    </source>
</evidence>
<dbReference type="Proteomes" id="UP000722485">
    <property type="component" value="Unassembled WGS sequence"/>
</dbReference>
<accession>A0A9P5GZT6</accession>
<proteinExistence type="predicted"/>
<feature type="transmembrane region" description="Helical" evidence="6">
    <location>
        <begin position="219"/>
        <end position="240"/>
    </location>
</feature>
<feature type="transmembrane region" description="Helical" evidence="6">
    <location>
        <begin position="473"/>
        <end position="494"/>
    </location>
</feature>
<dbReference type="InterPro" id="IPR011701">
    <property type="entry name" value="MFS"/>
</dbReference>
<dbReference type="Gene3D" id="1.20.1250.20">
    <property type="entry name" value="MFS general substrate transporter like domains"/>
    <property type="match status" value="1"/>
</dbReference>
<feature type="transmembrane region" description="Helical" evidence="6">
    <location>
        <begin position="406"/>
        <end position="428"/>
    </location>
</feature>
<evidence type="ECO:0000256" key="1">
    <source>
        <dbReference type="ARBA" id="ARBA00004141"/>
    </source>
</evidence>
<keyword evidence="2 6" id="KW-0812">Transmembrane</keyword>
<dbReference type="Pfam" id="PF07690">
    <property type="entry name" value="MFS_1"/>
    <property type="match status" value="1"/>
</dbReference>
<feature type="transmembrane region" description="Helical" evidence="6">
    <location>
        <begin position="103"/>
        <end position="122"/>
    </location>
</feature>
<evidence type="ECO:0000256" key="3">
    <source>
        <dbReference type="ARBA" id="ARBA00022989"/>
    </source>
</evidence>